<comment type="similarity">
    <text evidence="1 6 7">Belongs to the DNA mismatch repair MutS family.</text>
</comment>
<dbReference type="InterPro" id="IPR016151">
    <property type="entry name" value="DNA_mismatch_repair_MutS_N"/>
</dbReference>
<feature type="compositionally biased region" description="Low complexity" evidence="8">
    <location>
        <begin position="49"/>
        <end position="73"/>
    </location>
</feature>
<feature type="compositionally biased region" description="Basic residues" evidence="8">
    <location>
        <begin position="219"/>
        <end position="235"/>
    </location>
</feature>
<evidence type="ECO:0000256" key="8">
    <source>
        <dbReference type="SAM" id="MobiDB-lite"/>
    </source>
</evidence>
<gene>
    <name evidence="10" type="primary">Mo06137</name>
    <name evidence="10" type="ORF">E5Q_06137</name>
</gene>
<dbReference type="InterPro" id="IPR007861">
    <property type="entry name" value="DNA_mismatch_repair_MutS_clamp"/>
</dbReference>
<dbReference type="PROSITE" id="PS00486">
    <property type="entry name" value="DNA_MISMATCH_REPAIR_2"/>
    <property type="match status" value="1"/>
</dbReference>
<dbReference type="InterPro" id="IPR017261">
    <property type="entry name" value="DNA_mismatch_repair_MutS/MSH"/>
</dbReference>
<dbReference type="Pfam" id="PF05188">
    <property type="entry name" value="MutS_II"/>
    <property type="match status" value="1"/>
</dbReference>
<dbReference type="Gene3D" id="1.10.1420.10">
    <property type="match status" value="2"/>
</dbReference>
<dbReference type="InterPro" id="IPR027417">
    <property type="entry name" value="P-loop_NTPase"/>
</dbReference>
<keyword evidence="11" id="KW-1185">Reference proteome</keyword>
<dbReference type="OMA" id="TPMMAQY"/>
<dbReference type="GO" id="GO:0005524">
    <property type="term" value="F:ATP binding"/>
    <property type="evidence" value="ECO:0007669"/>
    <property type="project" value="UniProtKB-UniRule"/>
</dbReference>
<evidence type="ECO:0000256" key="2">
    <source>
        <dbReference type="ARBA" id="ARBA00022741"/>
    </source>
</evidence>
<dbReference type="InterPro" id="IPR036187">
    <property type="entry name" value="DNA_mismatch_repair_MutS_sf"/>
</dbReference>
<dbReference type="HOGENOM" id="CLU_002472_1_0_1"/>
<dbReference type="SUPFAM" id="SSF53150">
    <property type="entry name" value="DNA repair protein MutS, domain II"/>
    <property type="match status" value="1"/>
</dbReference>
<feature type="region of interest" description="Disordered" evidence="8">
    <location>
        <begin position="284"/>
        <end position="303"/>
    </location>
</feature>
<dbReference type="RefSeq" id="XP_014568670.1">
    <property type="nucleotide sequence ID" value="XM_014713184.1"/>
</dbReference>
<dbReference type="InterPro" id="IPR007695">
    <property type="entry name" value="DNA_mismatch_repair_MutS-lik_N"/>
</dbReference>
<comment type="caution">
    <text evidence="10">The sequence shown here is derived from an EMBL/GenBank/DDBJ whole genome shotgun (WGS) entry which is preliminary data.</text>
</comment>
<evidence type="ECO:0000313" key="10">
    <source>
        <dbReference type="EMBL" id="GAA99438.1"/>
    </source>
</evidence>
<dbReference type="PANTHER" id="PTHR11361:SF148">
    <property type="entry name" value="DNA MISMATCH REPAIR PROTEIN MSH6"/>
    <property type="match status" value="1"/>
</dbReference>
<dbReference type="eggNOG" id="KOG0217">
    <property type="taxonomic scope" value="Eukaryota"/>
</dbReference>
<dbReference type="NCBIfam" id="NF003810">
    <property type="entry name" value="PRK05399.1"/>
    <property type="match status" value="1"/>
</dbReference>
<evidence type="ECO:0000259" key="9">
    <source>
        <dbReference type="PROSITE" id="PS00486"/>
    </source>
</evidence>
<dbReference type="InterPro" id="IPR007696">
    <property type="entry name" value="DNA_mismatch_repair_MutS_core"/>
</dbReference>
<dbReference type="STRING" id="764103.G7E9W9"/>
<feature type="compositionally biased region" description="Basic and acidic residues" evidence="8">
    <location>
        <begin position="1"/>
        <end position="15"/>
    </location>
</feature>
<comment type="function">
    <text evidence="6 7">Component of the post-replicative DNA mismatch repair system (MMR).</text>
</comment>
<keyword evidence="6 7" id="KW-0234">DNA repair</keyword>
<name>G7E9W9_MIXOS</name>
<organism evidence="10 11">
    <name type="scientific">Mixia osmundae (strain CBS 9802 / IAM 14324 / JCM 22182 / KY 12970)</name>
    <dbReference type="NCBI Taxonomy" id="764103"/>
    <lineage>
        <taxon>Eukaryota</taxon>
        <taxon>Fungi</taxon>
        <taxon>Dikarya</taxon>
        <taxon>Basidiomycota</taxon>
        <taxon>Pucciniomycotina</taxon>
        <taxon>Mixiomycetes</taxon>
        <taxon>Mixiales</taxon>
        <taxon>Mixiaceae</taxon>
        <taxon>Mixia</taxon>
    </lineage>
</organism>
<dbReference type="SMART" id="SM00533">
    <property type="entry name" value="MUTSd"/>
    <property type="match status" value="1"/>
</dbReference>
<feature type="compositionally biased region" description="Low complexity" evidence="8">
    <location>
        <begin position="27"/>
        <end position="40"/>
    </location>
</feature>
<evidence type="ECO:0000256" key="5">
    <source>
        <dbReference type="ARBA" id="ARBA00023125"/>
    </source>
</evidence>
<keyword evidence="3 6" id="KW-0227">DNA damage</keyword>
<evidence type="ECO:0000313" key="11">
    <source>
        <dbReference type="Proteomes" id="UP000009131"/>
    </source>
</evidence>
<dbReference type="Gene3D" id="3.40.50.300">
    <property type="entry name" value="P-loop containing nucleotide triphosphate hydrolases"/>
    <property type="match status" value="1"/>
</dbReference>
<accession>G7E9W9</accession>
<reference evidence="10 11" key="2">
    <citation type="journal article" date="2012" name="Open Biol.">
        <title>Characteristics of nucleosomes and linker DNA regions on the genome of the basidiomycete Mixia osmundae revealed by mono- and dinucleosome mapping.</title>
        <authorList>
            <person name="Nishida H."/>
            <person name="Kondo S."/>
            <person name="Matsumoto T."/>
            <person name="Suzuki Y."/>
            <person name="Yoshikawa H."/>
            <person name="Taylor T.D."/>
            <person name="Sugiyama J."/>
        </authorList>
    </citation>
    <scope>NUCLEOTIDE SEQUENCE [LARGE SCALE GENOMIC DNA]</scope>
    <source>
        <strain evidence="11">CBS 9802 / IAM 14324 / JCM 22182 / KY 12970</strain>
    </source>
</reference>
<dbReference type="SUPFAM" id="SSF55271">
    <property type="entry name" value="DNA repair protein MutS, domain I"/>
    <property type="match status" value="1"/>
</dbReference>
<protein>
    <recommendedName>
        <fullName evidence="6">DNA mismatch repair protein</fullName>
    </recommendedName>
</protein>
<evidence type="ECO:0000256" key="4">
    <source>
        <dbReference type="ARBA" id="ARBA00022840"/>
    </source>
</evidence>
<dbReference type="GO" id="GO:0006298">
    <property type="term" value="P:mismatch repair"/>
    <property type="evidence" value="ECO:0007669"/>
    <property type="project" value="InterPro"/>
</dbReference>
<keyword evidence="2 6" id="KW-0547">Nucleotide-binding</keyword>
<reference evidence="10 11" key="1">
    <citation type="journal article" date="2011" name="J. Gen. Appl. Microbiol.">
        <title>Draft genome sequencing of the enigmatic basidiomycete Mixia osmundae.</title>
        <authorList>
            <person name="Nishida H."/>
            <person name="Nagatsuka Y."/>
            <person name="Sugiyama J."/>
        </authorList>
    </citation>
    <scope>NUCLEOTIDE SEQUENCE [LARGE SCALE GENOMIC DNA]</scope>
    <source>
        <strain evidence="11">CBS 9802 / IAM 14324 / JCM 22182 / KY 12970</strain>
    </source>
</reference>
<dbReference type="GO" id="GO:0032301">
    <property type="term" value="C:MutSalpha complex"/>
    <property type="evidence" value="ECO:0007669"/>
    <property type="project" value="TreeGrafter"/>
</dbReference>
<dbReference type="OrthoDB" id="121051at2759"/>
<dbReference type="InterPro" id="IPR000432">
    <property type="entry name" value="DNA_mismatch_repair_MutS_C"/>
</dbReference>
<dbReference type="GO" id="GO:0030983">
    <property type="term" value="F:mismatched DNA binding"/>
    <property type="evidence" value="ECO:0007669"/>
    <property type="project" value="UniProtKB-UniRule"/>
</dbReference>
<sequence>MAKSTAKDGDSDGKMKQRTLLGFFGKPKPAASADSPSTSPILPLDGKARSIASSSKPASSSPAPQADSSQSLANESNGTSSTRKRVSKSPSLARAKKSKLDSSTPPTSDPEPASVNVSSEPTVLSSSPVPAQRSSASLIPRKTGKRASAVSYAESEDDDDEPKSSKATTRKKSKVVLDSDDESDYKIDQDDKASPDLLSVASSEDLRSDASLSPAPRPSTKKRPAKSSSKSKARAKPAESERSASELELSEDDDKPQKLAPLAKQREAARKAIRAVQIGSAIRDEGEVGTGPQSLGGGAHKSRAELEKIKQKAKEDAFEFLVDPRDANKNRPGHADYDPSTLYVPTKAMENLTQFEQQFWEIKKNHFDTVLFFQKGKFYELYENDARIGHSEFGLKLTDRVKMCMVGVPEATFDFWAAKFLAQGYKVGRVDQAETAIGMEMRHKDAKSAGEKASSKKIVQRELNCVLTSGTIVDERMLSDDLSQHCIAIREYTPSSSARPQFGLCVLDASTAEFRIIAFADDICRTKLETTLRLLRPRELVHERVNLSQATTRILRNVLPLQCTWNALKAADFADGKGDIHRIFAAVNRAVPAPITQIYDNEQAMSALGGLIAYLRSLNLDKDLVTTGNFQLFDPVRSGERMVLDGQTLAHLEVLQNSQGGSEGTLISLLSRCVTPFGTRMLKGWVCQPLRAASAINARLEIVACLIEHADFANTFEKATKTMPDLERLISRIHAGTIKTKDFDRVVTCFEQIDRLLGRLGSIAKTLPAAGLAQTIASAPDLVPLVEKLRGLFQVEEHELVPLSGADTLYDDCVDAVVAIEKDLYDCLSQYRRNLKSNDLTFKDIGTKEIYQVQVPVKIKVPSNWTQMSKTKDWHRYYSPEVEKLVRQLKEARERRNAAIKQFKGRLCAAFDQHYDIWLQAVKLIAEIDCLLSLAKSSAALGEPSCRPVIVDSDRASVDFENLRHPCIFASTPDFIPNDVQLGASAKSTMLVTGANASGKSTLLRSVAIATIMAQIGCFVPASAAKLSPVDTILTRMGAQDQIYANASTFKVEMDDTKKILSDASMSSLVILDELGRGTESGDGYAIAFATLHALATRNNCIGFFATHFTSLVSDFAYHTQIRPCCMATEMNDNTREVTFLYRLVDGATTKSYGPNVAKMAGIPSDLVERAIAISSQFEVQTKQREASKRKSEDLPLTLQTDTSYLVKQSRAVAQSTAFTKTNGQLARTLFTIRENIQVMSL</sequence>
<dbReference type="Pfam" id="PF05192">
    <property type="entry name" value="MutS_III"/>
    <property type="match status" value="1"/>
</dbReference>
<evidence type="ECO:0000256" key="7">
    <source>
        <dbReference type="RuleBase" id="RU003756"/>
    </source>
</evidence>
<dbReference type="Pfam" id="PF00488">
    <property type="entry name" value="MutS_V"/>
    <property type="match status" value="1"/>
</dbReference>
<feature type="domain" description="DNA mismatch repair proteins mutS family" evidence="9">
    <location>
        <begin position="1068"/>
        <end position="1084"/>
    </location>
</feature>
<dbReference type="PIRSF" id="PIRSF037677">
    <property type="entry name" value="DNA_mis_repair_Msh6"/>
    <property type="match status" value="1"/>
</dbReference>
<dbReference type="EMBL" id="BABT02000220">
    <property type="protein sequence ID" value="GAA99438.1"/>
    <property type="molecule type" value="Genomic_DNA"/>
</dbReference>
<feature type="compositionally biased region" description="Basic and acidic residues" evidence="8">
    <location>
        <begin position="184"/>
        <end position="194"/>
    </location>
</feature>
<dbReference type="AlphaFoldDB" id="G7E9W9"/>
<dbReference type="Pfam" id="PF05190">
    <property type="entry name" value="MutS_IV"/>
    <property type="match status" value="1"/>
</dbReference>
<dbReference type="FunCoup" id="G7E9W9">
    <property type="interactions" value="679"/>
</dbReference>
<dbReference type="InterPro" id="IPR045076">
    <property type="entry name" value="MutS"/>
</dbReference>
<dbReference type="InterPro" id="IPR036678">
    <property type="entry name" value="MutS_con_dom_sf"/>
</dbReference>
<dbReference type="SMART" id="SM00534">
    <property type="entry name" value="MUTSac"/>
    <property type="match status" value="1"/>
</dbReference>
<dbReference type="GO" id="GO:0140664">
    <property type="term" value="F:ATP-dependent DNA damage sensor activity"/>
    <property type="evidence" value="ECO:0007669"/>
    <property type="project" value="InterPro"/>
</dbReference>
<dbReference type="Gene3D" id="3.30.420.110">
    <property type="entry name" value="MutS, connector domain"/>
    <property type="match status" value="1"/>
</dbReference>
<dbReference type="PANTHER" id="PTHR11361">
    <property type="entry name" value="DNA MISMATCH REPAIR PROTEIN MUTS FAMILY MEMBER"/>
    <property type="match status" value="1"/>
</dbReference>
<keyword evidence="5 6" id="KW-0238">DNA-binding</keyword>
<dbReference type="Gene3D" id="3.40.1170.10">
    <property type="entry name" value="DNA repair protein MutS, domain I"/>
    <property type="match status" value="1"/>
</dbReference>
<feature type="compositionally biased region" description="Basic and acidic residues" evidence="8">
    <location>
        <begin position="236"/>
        <end position="245"/>
    </location>
</feature>
<proteinExistence type="inferred from homology"/>
<dbReference type="Pfam" id="PF01624">
    <property type="entry name" value="MutS_I"/>
    <property type="match status" value="1"/>
</dbReference>
<dbReference type="FunFam" id="3.40.1170.10:FF:000002">
    <property type="entry name" value="DNA mismatch repair protein"/>
    <property type="match status" value="1"/>
</dbReference>
<evidence type="ECO:0000256" key="3">
    <source>
        <dbReference type="ARBA" id="ARBA00022763"/>
    </source>
</evidence>
<feature type="region of interest" description="Disordered" evidence="8">
    <location>
        <begin position="1"/>
        <end position="266"/>
    </location>
</feature>
<keyword evidence="4 6" id="KW-0067">ATP-binding</keyword>
<dbReference type="Proteomes" id="UP000009131">
    <property type="component" value="Unassembled WGS sequence"/>
</dbReference>
<evidence type="ECO:0000256" key="6">
    <source>
        <dbReference type="PIRNR" id="PIRNR037677"/>
    </source>
</evidence>
<feature type="compositionally biased region" description="Polar residues" evidence="8">
    <location>
        <begin position="115"/>
        <end position="137"/>
    </location>
</feature>
<dbReference type="InterPro" id="IPR007860">
    <property type="entry name" value="DNA_mmatch_repair_MutS_con_dom"/>
</dbReference>
<dbReference type="InParanoid" id="G7E9W9"/>
<dbReference type="SUPFAM" id="SSF48334">
    <property type="entry name" value="DNA repair protein MutS, domain III"/>
    <property type="match status" value="1"/>
</dbReference>
<dbReference type="SUPFAM" id="SSF52540">
    <property type="entry name" value="P-loop containing nucleoside triphosphate hydrolases"/>
    <property type="match status" value="1"/>
</dbReference>
<evidence type="ECO:0000256" key="1">
    <source>
        <dbReference type="ARBA" id="ARBA00006271"/>
    </source>
</evidence>